<evidence type="ECO:0000313" key="1">
    <source>
        <dbReference type="EMBL" id="SHK26839.1"/>
    </source>
</evidence>
<dbReference type="EMBL" id="FRAG01000041">
    <property type="protein sequence ID" value="SHK26839.1"/>
    <property type="molecule type" value="Genomic_DNA"/>
</dbReference>
<keyword evidence="2" id="KW-1185">Reference proteome</keyword>
<evidence type="ECO:0000313" key="2">
    <source>
        <dbReference type="Proteomes" id="UP000184465"/>
    </source>
</evidence>
<proteinExistence type="predicted"/>
<gene>
    <name evidence="1" type="ORF">SAMN02745912_02824</name>
</gene>
<accession>A0A1M6R2Y8</accession>
<sequence length="49" mass="5877">MEIFYKRKCICLKIKKFKLYLTFTNYLNLIECLNKSNNSINIGLNMKGR</sequence>
<organism evidence="1 2">
    <name type="scientific">Paramaledivibacter caminithermalis (strain DSM 15212 / CIP 107654 / DViRD3)</name>
    <name type="common">Clostridium caminithermale</name>
    <dbReference type="NCBI Taxonomy" id="1121301"/>
    <lineage>
        <taxon>Bacteria</taxon>
        <taxon>Bacillati</taxon>
        <taxon>Bacillota</taxon>
        <taxon>Clostridia</taxon>
        <taxon>Peptostreptococcales</taxon>
        <taxon>Caminicellaceae</taxon>
        <taxon>Paramaledivibacter</taxon>
    </lineage>
</organism>
<dbReference type="Proteomes" id="UP000184465">
    <property type="component" value="Unassembled WGS sequence"/>
</dbReference>
<protein>
    <submittedName>
        <fullName evidence="1">Uncharacterized protein</fullName>
    </submittedName>
</protein>
<dbReference type="AlphaFoldDB" id="A0A1M6R2Y8"/>
<reference evidence="1 2" key="1">
    <citation type="submission" date="2016-11" db="EMBL/GenBank/DDBJ databases">
        <authorList>
            <person name="Jaros S."/>
            <person name="Januszkiewicz K."/>
            <person name="Wedrychowicz H."/>
        </authorList>
    </citation>
    <scope>NUCLEOTIDE SEQUENCE [LARGE SCALE GENOMIC DNA]</scope>
    <source>
        <strain evidence="1 2">DSM 15212</strain>
    </source>
</reference>
<name>A0A1M6R2Y8_PARC5</name>